<evidence type="ECO:0000256" key="3">
    <source>
        <dbReference type="ARBA" id="ARBA00022801"/>
    </source>
</evidence>
<dbReference type="GO" id="GO:0003924">
    <property type="term" value="F:GTPase activity"/>
    <property type="evidence" value="ECO:0007669"/>
    <property type="project" value="TreeGrafter"/>
</dbReference>
<name>A0A133V5S8_9EURY</name>
<evidence type="ECO:0000256" key="4">
    <source>
        <dbReference type="ARBA" id="ARBA00023134"/>
    </source>
</evidence>
<accession>A0A133V5S8</accession>
<dbReference type="Pfam" id="PF03029">
    <property type="entry name" value="ATP_bind_1"/>
    <property type="match status" value="1"/>
</dbReference>
<dbReference type="SUPFAM" id="SSF52540">
    <property type="entry name" value="P-loop containing nucleoside triphosphate hydrolases"/>
    <property type="match status" value="1"/>
</dbReference>
<dbReference type="Gene3D" id="3.40.50.300">
    <property type="entry name" value="P-loop containing nucleotide triphosphate hydrolases"/>
    <property type="match status" value="1"/>
</dbReference>
<comment type="similarity">
    <text evidence="1">Belongs to the GPN-loop GTPase family.</text>
</comment>
<dbReference type="Proteomes" id="UP000070344">
    <property type="component" value="Unassembled WGS sequence"/>
</dbReference>
<comment type="caution">
    <text evidence="5">The sequence shown here is derived from an EMBL/GenBank/DDBJ whole genome shotgun (WGS) entry which is preliminary data.</text>
</comment>
<dbReference type="AlphaFoldDB" id="A0A133V5S8"/>
<dbReference type="GO" id="GO:0005525">
    <property type="term" value="F:GTP binding"/>
    <property type="evidence" value="ECO:0007669"/>
    <property type="project" value="UniProtKB-KW"/>
</dbReference>
<dbReference type="PRINTS" id="PR00449">
    <property type="entry name" value="RASTRNSFRMNG"/>
</dbReference>
<sequence>MNVLVVGPAGSGKSLFTREFGRYLMDDFSVVRVNLDSGVGYLPYRPDFDVREYFSLEEIMSEKDLGPNGATLEAVDRLKELDIPNFSEDFVLMDTPGQLEPFVFRGGASAFADMADLTVYLVDSTGPVETFPSQYLYSLASQYSLNTPMVRALNKLDLIDRERAKELEEMMMDPRMFANLEDVSMRSQMNMDIANLLMQMYSPSRFPAISAKTREGFEDVLTYILETLSRKRIWN</sequence>
<evidence type="ECO:0008006" key="7">
    <source>
        <dbReference type="Google" id="ProtNLM"/>
    </source>
</evidence>
<dbReference type="EMBL" id="LHXV01000001">
    <property type="protein sequence ID" value="KXB01799.1"/>
    <property type="molecule type" value="Genomic_DNA"/>
</dbReference>
<evidence type="ECO:0000256" key="1">
    <source>
        <dbReference type="ARBA" id="ARBA00005290"/>
    </source>
</evidence>
<dbReference type="InterPro" id="IPR004130">
    <property type="entry name" value="Gpn"/>
</dbReference>
<dbReference type="InterPro" id="IPR027417">
    <property type="entry name" value="P-loop_NTPase"/>
</dbReference>
<evidence type="ECO:0000313" key="5">
    <source>
        <dbReference type="EMBL" id="KXB01799.1"/>
    </source>
</evidence>
<organism evidence="5 6">
    <name type="scientific">candidate division MSBL1 archaeon SCGC-AAA259O05</name>
    <dbReference type="NCBI Taxonomy" id="1698271"/>
    <lineage>
        <taxon>Archaea</taxon>
        <taxon>Methanobacteriati</taxon>
        <taxon>Methanobacteriota</taxon>
        <taxon>candidate division MSBL1</taxon>
    </lineage>
</organism>
<proteinExistence type="inferred from homology"/>
<evidence type="ECO:0000256" key="2">
    <source>
        <dbReference type="ARBA" id="ARBA00022741"/>
    </source>
</evidence>
<dbReference type="PATRIC" id="fig|1698271.3.peg.2"/>
<keyword evidence="2" id="KW-0547">Nucleotide-binding</keyword>
<gene>
    <name evidence="5" type="ORF">AKJ41_00010</name>
</gene>
<evidence type="ECO:0000313" key="6">
    <source>
        <dbReference type="Proteomes" id="UP000070344"/>
    </source>
</evidence>
<protein>
    <recommendedName>
        <fullName evidence="7">GTPase</fullName>
    </recommendedName>
</protein>
<keyword evidence="3" id="KW-0378">Hydrolase</keyword>
<dbReference type="PANTHER" id="PTHR21231:SF8">
    <property type="entry name" value="GPN-LOOP GTPASE 1"/>
    <property type="match status" value="1"/>
</dbReference>
<keyword evidence="6" id="KW-1185">Reference proteome</keyword>
<keyword evidence="4" id="KW-0342">GTP-binding</keyword>
<reference evidence="5 6" key="1">
    <citation type="journal article" date="2016" name="Sci. Rep.">
        <title>Metabolic traits of an uncultured archaeal lineage -MSBL1- from brine pools of the Red Sea.</title>
        <authorList>
            <person name="Mwirichia R."/>
            <person name="Alam I."/>
            <person name="Rashid M."/>
            <person name="Vinu M."/>
            <person name="Ba-Alawi W."/>
            <person name="Anthony Kamau A."/>
            <person name="Kamanda Ngugi D."/>
            <person name="Goker M."/>
            <person name="Klenk H.P."/>
            <person name="Bajic V."/>
            <person name="Stingl U."/>
        </authorList>
    </citation>
    <scope>NUCLEOTIDE SEQUENCE [LARGE SCALE GENOMIC DNA]</scope>
    <source>
        <strain evidence="5">SCGC-AAA259O05</strain>
    </source>
</reference>
<dbReference type="PANTHER" id="PTHR21231">
    <property type="entry name" value="XPA-BINDING PROTEIN 1-RELATED"/>
    <property type="match status" value="1"/>
</dbReference>